<reference evidence="1 2" key="3">
    <citation type="journal article" date="2022" name="Microbiol. Spectr.">
        <title>Folding features and dynamics of 3D genome architecture in plant fungal pathogens.</title>
        <authorList>
            <person name="Xia C."/>
        </authorList>
    </citation>
    <scope>NUCLEOTIDE SEQUENCE [LARGE SCALE GENOMIC DNA]</scope>
    <source>
        <strain evidence="1 2">93-210</strain>
    </source>
</reference>
<name>A0ACC0DNC3_9BASI</name>
<gene>
    <name evidence="1" type="ORF">MJO28_016559</name>
</gene>
<sequence length="79" mass="9041">MTSIIPELTEDHATLNSDTTNAYSIRRVDLIVLRAIDHRSHTARFQHEEDLQAPLNTVCSPHRVEDPIDSSDVYEETPR</sequence>
<comment type="caution">
    <text evidence="1">The sequence shown here is derived from an EMBL/GenBank/DDBJ whole genome shotgun (WGS) entry which is preliminary data.</text>
</comment>
<protein>
    <submittedName>
        <fullName evidence="1">Uncharacterized protein</fullName>
    </submittedName>
</protein>
<reference evidence="2" key="2">
    <citation type="journal article" date="2018" name="Mol. Plant Microbe Interact.">
        <title>Genome sequence resources for the wheat stripe rust pathogen (Puccinia striiformis f. sp. tritici) and the barley stripe rust pathogen (Puccinia striiformis f. sp. hordei).</title>
        <authorList>
            <person name="Xia C."/>
            <person name="Wang M."/>
            <person name="Yin C."/>
            <person name="Cornejo O.E."/>
            <person name="Hulbert S.H."/>
            <person name="Chen X."/>
        </authorList>
    </citation>
    <scope>NUCLEOTIDE SEQUENCE [LARGE SCALE GENOMIC DNA]</scope>
    <source>
        <strain evidence="2">93-210</strain>
    </source>
</reference>
<evidence type="ECO:0000313" key="1">
    <source>
        <dbReference type="EMBL" id="KAI7935688.1"/>
    </source>
</evidence>
<dbReference type="EMBL" id="CM045882">
    <property type="protein sequence ID" value="KAI7935688.1"/>
    <property type="molecule type" value="Genomic_DNA"/>
</dbReference>
<keyword evidence="2" id="KW-1185">Reference proteome</keyword>
<dbReference type="Proteomes" id="UP001060170">
    <property type="component" value="Chromosome 18"/>
</dbReference>
<evidence type="ECO:0000313" key="2">
    <source>
        <dbReference type="Proteomes" id="UP001060170"/>
    </source>
</evidence>
<proteinExistence type="predicted"/>
<reference evidence="2" key="1">
    <citation type="journal article" date="2018" name="BMC Genomics">
        <title>Genomic insights into host adaptation between the wheat stripe rust pathogen (Puccinia striiformis f. sp. tritici) and the barley stripe rust pathogen (Puccinia striiformis f. sp. hordei).</title>
        <authorList>
            <person name="Xia C."/>
            <person name="Wang M."/>
            <person name="Yin C."/>
            <person name="Cornejo O.E."/>
            <person name="Hulbert S.H."/>
            <person name="Chen X."/>
        </authorList>
    </citation>
    <scope>NUCLEOTIDE SEQUENCE [LARGE SCALE GENOMIC DNA]</scope>
    <source>
        <strain evidence="2">93-210</strain>
    </source>
</reference>
<organism evidence="1 2">
    <name type="scientific">Puccinia striiformis f. sp. tritici</name>
    <dbReference type="NCBI Taxonomy" id="168172"/>
    <lineage>
        <taxon>Eukaryota</taxon>
        <taxon>Fungi</taxon>
        <taxon>Dikarya</taxon>
        <taxon>Basidiomycota</taxon>
        <taxon>Pucciniomycotina</taxon>
        <taxon>Pucciniomycetes</taxon>
        <taxon>Pucciniales</taxon>
        <taxon>Pucciniaceae</taxon>
        <taxon>Puccinia</taxon>
    </lineage>
</organism>
<accession>A0ACC0DNC3</accession>